<comment type="catalytic activity">
    <reaction evidence="1">
        <text>Hydrolyzes the link between N-acetylmuramoyl residues and L-amino acid residues in certain cell-wall glycopeptides.</text>
        <dbReference type="EC" id="3.5.1.28"/>
    </reaction>
</comment>
<dbReference type="SUPFAM" id="SSF53187">
    <property type="entry name" value="Zn-dependent exopeptidases"/>
    <property type="match status" value="1"/>
</dbReference>
<reference evidence="5 6" key="1">
    <citation type="submission" date="2018-08" db="EMBL/GenBank/DDBJ databases">
        <title>Muricauda nanhaiensis sp. nov., isolated from seawater of the South China Sea.</title>
        <authorList>
            <person name="Dang Y."/>
        </authorList>
    </citation>
    <scope>NUCLEOTIDE SEQUENCE [LARGE SCALE GENOMIC DNA]</scope>
    <source>
        <strain evidence="5 6">SM1704</strain>
    </source>
</reference>
<evidence type="ECO:0000256" key="1">
    <source>
        <dbReference type="ARBA" id="ARBA00001561"/>
    </source>
</evidence>
<protein>
    <recommendedName>
        <fullName evidence="2">N-acetylmuramoyl-L-alanine amidase</fullName>
        <ecNumber evidence="2">3.5.1.28</ecNumber>
    </recommendedName>
</protein>
<evidence type="ECO:0000313" key="6">
    <source>
        <dbReference type="Proteomes" id="UP000261828"/>
    </source>
</evidence>
<dbReference type="InterPro" id="IPR050695">
    <property type="entry name" value="N-acetylmuramoyl_amidase_3"/>
</dbReference>
<keyword evidence="6" id="KW-1185">Reference proteome</keyword>
<dbReference type="EMBL" id="QTJX01000003">
    <property type="protein sequence ID" value="RDY58919.1"/>
    <property type="molecule type" value="Genomic_DNA"/>
</dbReference>
<dbReference type="EC" id="3.5.1.28" evidence="2"/>
<feature type="domain" description="MurNAc-LAA" evidence="4">
    <location>
        <begin position="91"/>
        <end position="208"/>
    </location>
</feature>
<accession>A0A371JNU0</accession>
<dbReference type="InterPro" id="IPR002508">
    <property type="entry name" value="MurNAc-LAA_cat"/>
</dbReference>
<dbReference type="GO" id="GO:0009253">
    <property type="term" value="P:peptidoglycan catabolic process"/>
    <property type="evidence" value="ECO:0007669"/>
    <property type="project" value="InterPro"/>
</dbReference>
<dbReference type="PANTHER" id="PTHR30404:SF0">
    <property type="entry name" value="N-ACETYLMURAMOYL-L-ALANINE AMIDASE AMIC"/>
    <property type="match status" value="1"/>
</dbReference>
<name>A0A371JNU0_9FLAO</name>
<dbReference type="OrthoDB" id="9806267at2"/>
<evidence type="ECO:0000259" key="4">
    <source>
        <dbReference type="SMART" id="SM00646"/>
    </source>
</evidence>
<keyword evidence="3" id="KW-0378">Hydrolase</keyword>
<organism evidence="5 6">
    <name type="scientific">Flagellimonas nanhaiensis</name>
    <dbReference type="NCBI Taxonomy" id="2292706"/>
    <lineage>
        <taxon>Bacteria</taxon>
        <taxon>Pseudomonadati</taxon>
        <taxon>Bacteroidota</taxon>
        <taxon>Flavobacteriia</taxon>
        <taxon>Flavobacteriales</taxon>
        <taxon>Flavobacteriaceae</taxon>
        <taxon>Flagellimonas</taxon>
    </lineage>
</organism>
<dbReference type="SMART" id="SM00646">
    <property type="entry name" value="Ami_3"/>
    <property type="match status" value="1"/>
</dbReference>
<evidence type="ECO:0000256" key="3">
    <source>
        <dbReference type="ARBA" id="ARBA00022801"/>
    </source>
</evidence>
<dbReference type="CDD" id="cd02696">
    <property type="entry name" value="MurNAc-LAA"/>
    <property type="match status" value="1"/>
</dbReference>
<comment type="caution">
    <text evidence="5">The sequence shown here is derived from an EMBL/GenBank/DDBJ whole genome shotgun (WGS) entry which is preliminary data.</text>
</comment>
<evidence type="ECO:0000313" key="5">
    <source>
        <dbReference type="EMBL" id="RDY58919.1"/>
    </source>
</evidence>
<dbReference type="GO" id="GO:0008745">
    <property type="term" value="F:N-acetylmuramoyl-L-alanine amidase activity"/>
    <property type="evidence" value="ECO:0007669"/>
    <property type="project" value="UniProtKB-EC"/>
</dbReference>
<dbReference type="GO" id="GO:0030288">
    <property type="term" value="C:outer membrane-bounded periplasmic space"/>
    <property type="evidence" value="ECO:0007669"/>
    <property type="project" value="TreeGrafter"/>
</dbReference>
<sequence length="213" mass="23721">MNIKIVISIAFFLSVGSIYSQEINPKKRIIIDLGHGGKDSGAIGVNGIKEKDVVLLIANEILQLNTDLFENRLDIYLTRYKDTLISLKNRSYIAKVLKPELFISLHCNAGQSNAQGFEVYVTHASNNASQIKKSIALGLSILQESTMKLGIKERGIKFENFYVIRETTPICPTALIETGFVTNDDEAKYFQKGKNIKAMALAILSGIYNYLKL</sequence>
<dbReference type="Pfam" id="PF01520">
    <property type="entry name" value="Amidase_3"/>
    <property type="match status" value="1"/>
</dbReference>
<dbReference type="Gene3D" id="3.40.630.40">
    <property type="entry name" value="Zn-dependent exopeptidases"/>
    <property type="match status" value="1"/>
</dbReference>
<proteinExistence type="predicted"/>
<dbReference type="AlphaFoldDB" id="A0A371JNU0"/>
<gene>
    <name evidence="5" type="ORF">DX873_12920</name>
</gene>
<evidence type="ECO:0000256" key="2">
    <source>
        <dbReference type="ARBA" id="ARBA00011901"/>
    </source>
</evidence>
<dbReference type="Proteomes" id="UP000261828">
    <property type="component" value="Unassembled WGS sequence"/>
</dbReference>
<dbReference type="PANTHER" id="PTHR30404">
    <property type="entry name" value="N-ACETYLMURAMOYL-L-ALANINE AMIDASE"/>
    <property type="match status" value="1"/>
</dbReference>